<evidence type="ECO:0000256" key="3">
    <source>
        <dbReference type="ARBA" id="ARBA00022723"/>
    </source>
</evidence>
<dbReference type="HAMAP" id="MF_01222">
    <property type="entry name" value="Archease_arch"/>
    <property type="match status" value="1"/>
</dbReference>
<dbReference type="InParanoid" id="B1L703"/>
<dbReference type="GO" id="GO:0005509">
    <property type="term" value="F:calcium ion binding"/>
    <property type="evidence" value="ECO:0007669"/>
    <property type="project" value="UniProtKB-UniRule"/>
</dbReference>
<comment type="similarity">
    <text evidence="1 6">Belongs to the archease family.</text>
</comment>
<keyword evidence="4 6" id="KW-0106">Calcium</keyword>
<evidence type="ECO:0000313" key="8">
    <source>
        <dbReference type="EMBL" id="ACB08232.1"/>
    </source>
</evidence>
<evidence type="ECO:0000256" key="6">
    <source>
        <dbReference type="HAMAP-Rule" id="MF_01222"/>
    </source>
</evidence>
<sequence length="136" mass="15809">MGRRFLELEADVGFEVWAEDLNSLFEEAALSMYEIMVDVEKVERSIERHISVSAPDIEMLLHHWLSELLFITDVERIVFSDFEVKISGNDLEGRAWGEFIDVERHNPKTEIKAVTYHKLSVREEGGVWRCTVVLDI</sequence>
<dbReference type="InterPro" id="IPR036820">
    <property type="entry name" value="Archease_dom_sf"/>
</dbReference>
<feature type="domain" description="Archease" evidence="7">
    <location>
        <begin position="4"/>
        <end position="136"/>
    </location>
</feature>
<feature type="binding site" evidence="6">
    <location>
        <position position="136"/>
    </location>
    <ligand>
        <name>Ca(2+)</name>
        <dbReference type="ChEBI" id="CHEBI:29108"/>
    </ligand>
</feature>
<dbReference type="InterPro" id="IPR022952">
    <property type="entry name" value="Archease_arc"/>
</dbReference>
<dbReference type="HOGENOM" id="CLU_111362_3_0_2"/>
<dbReference type="GO" id="GO:0006388">
    <property type="term" value="P:tRNA splicing, via endonucleolytic cleavage and ligation"/>
    <property type="evidence" value="ECO:0007669"/>
    <property type="project" value="UniProtKB-UniRule"/>
</dbReference>
<dbReference type="RefSeq" id="WP_012310129.1">
    <property type="nucleotide sequence ID" value="NC_010482.1"/>
</dbReference>
<evidence type="ECO:0000256" key="1">
    <source>
        <dbReference type="ARBA" id="ARBA00007963"/>
    </source>
</evidence>
<dbReference type="STRING" id="374847.Kcr_1486"/>
<dbReference type="Proteomes" id="UP000001686">
    <property type="component" value="Chromosome"/>
</dbReference>
<protein>
    <recommendedName>
        <fullName evidence="6">Protein archease</fullName>
    </recommendedName>
</protein>
<comment type="function">
    <text evidence="5 6">Activates the tRNA-splicing ligase complex by facilitating the enzymatic turnover of catalytic subunit RtcB. Acts by promoting the guanylylation of RtcB, a key intermediate step in tRNA ligation. Can also alter the NTP specificity of RtcB such that ATP, dGTP or ITP is used efficiently.</text>
</comment>
<proteinExistence type="inferred from homology"/>
<dbReference type="InterPro" id="IPR002804">
    <property type="entry name" value="Archease"/>
</dbReference>
<dbReference type="GeneID" id="6094763"/>
<dbReference type="SUPFAM" id="SSF69819">
    <property type="entry name" value="MTH1598-like"/>
    <property type="match status" value="1"/>
</dbReference>
<dbReference type="Gene3D" id="3.55.10.10">
    <property type="entry name" value="Archease domain"/>
    <property type="match status" value="1"/>
</dbReference>
<dbReference type="FunCoup" id="B1L703">
    <property type="interactions" value="55"/>
</dbReference>
<reference evidence="8 9" key="1">
    <citation type="journal article" date="2008" name="Proc. Natl. Acad. Sci. U.S.A.">
        <title>A korarchaeal genome reveals new insights into the evolution of the Archaea.</title>
        <authorList>
            <person name="Elkins J.G."/>
            <person name="Podar M."/>
            <person name="Graham D.E."/>
            <person name="Makarova K.S."/>
            <person name="Wolf Y."/>
            <person name="Randau L."/>
            <person name="Hedlund B.P."/>
            <person name="Brochier-Armanet C."/>
            <person name="Kunin V."/>
            <person name="Anderson I."/>
            <person name="Lapidus A."/>
            <person name="Goltsman E."/>
            <person name="Barry K."/>
            <person name="Koonin E.V."/>
            <person name="Hugenholtz P."/>
            <person name="Kyrpides N."/>
            <person name="Wanner G."/>
            <person name="Richardson P."/>
            <person name="Keller M."/>
            <person name="Stetter K.O."/>
        </authorList>
    </citation>
    <scope>NUCLEOTIDE SEQUENCE [LARGE SCALE GENOMIC DNA]</scope>
    <source>
        <strain evidence="9">OPF8</strain>
    </source>
</reference>
<name>B1L703_KORCO</name>
<dbReference type="PhylomeDB" id="B1L703"/>
<dbReference type="eggNOG" id="arCOG04055">
    <property type="taxonomic scope" value="Archaea"/>
</dbReference>
<dbReference type="KEGG" id="kcr:Kcr_1486"/>
<gene>
    <name evidence="8" type="ordered locus">Kcr_1486</name>
</gene>
<evidence type="ECO:0000256" key="5">
    <source>
        <dbReference type="ARBA" id="ARBA00024970"/>
    </source>
</evidence>
<keyword evidence="3 6" id="KW-0479">Metal-binding</keyword>
<dbReference type="OrthoDB" id="8831at2157"/>
<organism evidence="8 9">
    <name type="scientific">Korarchaeum cryptofilum (strain OPF8)</name>
    <dbReference type="NCBI Taxonomy" id="374847"/>
    <lineage>
        <taxon>Archaea</taxon>
        <taxon>Thermoproteota</taxon>
        <taxon>Candidatus Korarchaeia</taxon>
        <taxon>Candidatus Korarchaeales</taxon>
        <taxon>Candidatus Korarchaeaceae</taxon>
        <taxon>Candidatus Korarchaeum</taxon>
    </lineage>
</organism>
<feature type="binding site" evidence="6">
    <location>
        <position position="11"/>
    </location>
    <ligand>
        <name>Ca(2+)</name>
        <dbReference type="ChEBI" id="CHEBI:29108"/>
    </ligand>
</feature>
<feature type="binding site" evidence="6">
    <location>
        <position position="135"/>
    </location>
    <ligand>
        <name>Ca(2+)</name>
        <dbReference type="ChEBI" id="CHEBI:29108"/>
    </ligand>
</feature>
<dbReference type="EMBL" id="CP000968">
    <property type="protein sequence ID" value="ACB08232.1"/>
    <property type="molecule type" value="Genomic_DNA"/>
</dbReference>
<dbReference type="AlphaFoldDB" id="B1L703"/>
<dbReference type="NCBIfam" id="NF001617">
    <property type="entry name" value="PRK00407.1"/>
    <property type="match status" value="1"/>
</dbReference>
<dbReference type="Pfam" id="PF01951">
    <property type="entry name" value="Archease"/>
    <property type="match status" value="1"/>
</dbReference>
<evidence type="ECO:0000256" key="4">
    <source>
        <dbReference type="ARBA" id="ARBA00022837"/>
    </source>
</evidence>
<evidence type="ECO:0000313" key="9">
    <source>
        <dbReference type="Proteomes" id="UP000001686"/>
    </source>
</evidence>
<evidence type="ECO:0000259" key="7">
    <source>
        <dbReference type="Pfam" id="PF01951"/>
    </source>
</evidence>
<dbReference type="EnsemblBacteria" id="ACB08232">
    <property type="protein sequence ID" value="ACB08232"/>
    <property type="gene ID" value="Kcr_1486"/>
</dbReference>
<dbReference type="InterPro" id="IPR023572">
    <property type="entry name" value="Archease_dom"/>
</dbReference>
<keyword evidence="2 6" id="KW-0819">tRNA processing</keyword>
<accession>B1L703</accession>
<dbReference type="PANTHER" id="PTHR12682">
    <property type="entry name" value="ARCHEASE"/>
    <property type="match status" value="1"/>
</dbReference>
<keyword evidence="9" id="KW-1185">Reference proteome</keyword>
<evidence type="ECO:0000256" key="2">
    <source>
        <dbReference type="ARBA" id="ARBA00022694"/>
    </source>
</evidence>
<dbReference type="PANTHER" id="PTHR12682:SF11">
    <property type="entry name" value="PROTEIN ARCHEASE"/>
    <property type="match status" value="1"/>
</dbReference>